<feature type="domain" description="BACON" evidence="1">
    <location>
        <begin position="64"/>
        <end position="111"/>
    </location>
</feature>
<name>A0A9D9NAD1_9BACT</name>
<gene>
    <name evidence="2" type="ORF">IAB93_07615</name>
</gene>
<evidence type="ECO:0000259" key="1">
    <source>
        <dbReference type="Pfam" id="PF13004"/>
    </source>
</evidence>
<dbReference type="Pfam" id="PF13004">
    <property type="entry name" value="BACON"/>
    <property type="match status" value="1"/>
</dbReference>
<comment type="caution">
    <text evidence="2">The sequence shown here is derived from an EMBL/GenBank/DDBJ whole genome shotgun (WGS) entry which is preliminary data.</text>
</comment>
<reference evidence="2" key="2">
    <citation type="journal article" date="2021" name="PeerJ">
        <title>Extensive microbial diversity within the chicken gut microbiome revealed by metagenomics and culture.</title>
        <authorList>
            <person name="Gilroy R."/>
            <person name="Ravi A."/>
            <person name="Getino M."/>
            <person name="Pursley I."/>
            <person name="Horton D.L."/>
            <person name="Alikhan N.F."/>
            <person name="Baker D."/>
            <person name="Gharbi K."/>
            <person name="Hall N."/>
            <person name="Watson M."/>
            <person name="Adriaenssens E.M."/>
            <person name="Foster-Nyarko E."/>
            <person name="Jarju S."/>
            <person name="Secka A."/>
            <person name="Antonio M."/>
            <person name="Oren A."/>
            <person name="Chaudhuri R.R."/>
            <person name="La Ragione R."/>
            <person name="Hildebrand F."/>
            <person name="Pallen M.J."/>
        </authorList>
    </citation>
    <scope>NUCLEOTIDE SEQUENCE</scope>
    <source>
        <strain evidence="2">10037</strain>
    </source>
</reference>
<dbReference type="AlphaFoldDB" id="A0A9D9NAD1"/>
<evidence type="ECO:0000313" key="2">
    <source>
        <dbReference type="EMBL" id="MBO8465845.1"/>
    </source>
</evidence>
<proteinExistence type="predicted"/>
<dbReference type="CDD" id="cd14948">
    <property type="entry name" value="BACON"/>
    <property type="match status" value="1"/>
</dbReference>
<dbReference type="PROSITE" id="PS51257">
    <property type="entry name" value="PROKAR_LIPOPROTEIN"/>
    <property type="match status" value="1"/>
</dbReference>
<organism evidence="2 3">
    <name type="scientific">Candidatus Merdivivens pullistercoris</name>
    <dbReference type="NCBI Taxonomy" id="2840873"/>
    <lineage>
        <taxon>Bacteria</taxon>
        <taxon>Pseudomonadati</taxon>
        <taxon>Bacteroidota</taxon>
        <taxon>Bacteroidia</taxon>
        <taxon>Bacteroidales</taxon>
        <taxon>Muribaculaceae</taxon>
        <taxon>Muribaculaceae incertae sedis</taxon>
        <taxon>Candidatus Merdivivens</taxon>
    </lineage>
</organism>
<sequence>MKDFINDCLLKSLTAVAVLAGMFSLSSCEDKPVPPLPEIVLGDEAMQFGHEGGSDTFVLYVNRDWEAVPEADWIAIDPPSGKGEAGKVTVTVLENPAGDARSSQVVFKTLAVYATLDIAQDANPDGIPSLFFGNDFDKELARENESGYWPYLDQSDCWKNETGFGSGEVEYYFDGMSARANSTSNGSYSDYEGSGNNNLFFGSGSPYFVIGNIKVHPEQREYTLSFGTEKYLYGNSDNTFVPEEFPVMVSPDGETWVEVGYTFASGQYLNGRWDLATSEFVLPEGTETLWIRFAPTLGSAHRLDDVTLKAGGNGDAVDWSDGVTITIPGRQ</sequence>
<reference evidence="2" key="1">
    <citation type="submission" date="2020-10" db="EMBL/GenBank/DDBJ databases">
        <authorList>
            <person name="Gilroy R."/>
        </authorList>
    </citation>
    <scope>NUCLEOTIDE SEQUENCE</scope>
    <source>
        <strain evidence="2">10037</strain>
    </source>
</reference>
<dbReference type="Gene3D" id="2.60.40.10">
    <property type="entry name" value="Immunoglobulins"/>
    <property type="match status" value="1"/>
</dbReference>
<evidence type="ECO:0000313" key="3">
    <source>
        <dbReference type="Proteomes" id="UP000823597"/>
    </source>
</evidence>
<dbReference type="InterPro" id="IPR013783">
    <property type="entry name" value="Ig-like_fold"/>
</dbReference>
<dbReference type="Proteomes" id="UP000823597">
    <property type="component" value="Unassembled WGS sequence"/>
</dbReference>
<dbReference type="InterPro" id="IPR024361">
    <property type="entry name" value="BACON"/>
</dbReference>
<accession>A0A9D9NAD1</accession>
<protein>
    <submittedName>
        <fullName evidence="2">BACON domain-containing protein</fullName>
    </submittedName>
</protein>
<dbReference type="EMBL" id="JADIME010000079">
    <property type="protein sequence ID" value="MBO8465845.1"/>
    <property type="molecule type" value="Genomic_DNA"/>
</dbReference>